<organism evidence="2 3">
    <name type="scientific">Pleurotus ostreatus</name>
    <name type="common">Oyster mushroom</name>
    <name type="synonym">White-rot fungus</name>
    <dbReference type="NCBI Taxonomy" id="5322"/>
    <lineage>
        <taxon>Eukaryota</taxon>
        <taxon>Fungi</taxon>
        <taxon>Dikarya</taxon>
        <taxon>Basidiomycota</taxon>
        <taxon>Agaricomycotina</taxon>
        <taxon>Agaricomycetes</taxon>
        <taxon>Agaricomycetidae</taxon>
        <taxon>Agaricales</taxon>
        <taxon>Pleurotineae</taxon>
        <taxon>Pleurotaceae</taxon>
        <taxon>Pleurotus</taxon>
    </lineage>
</organism>
<dbReference type="RefSeq" id="XP_036631540.1">
    <property type="nucleotide sequence ID" value="XM_036775521.1"/>
</dbReference>
<dbReference type="OrthoDB" id="2576580at2759"/>
<evidence type="ECO:0000256" key="1">
    <source>
        <dbReference type="SAM" id="SignalP"/>
    </source>
</evidence>
<dbReference type="EMBL" id="JACETU010000004">
    <property type="protein sequence ID" value="KAF7430262.1"/>
    <property type="molecule type" value="Genomic_DNA"/>
</dbReference>
<evidence type="ECO:0000313" key="3">
    <source>
        <dbReference type="Proteomes" id="UP000623687"/>
    </source>
</evidence>
<feature type="signal peptide" evidence="1">
    <location>
        <begin position="1"/>
        <end position="18"/>
    </location>
</feature>
<keyword evidence="1" id="KW-0732">Signal</keyword>
<gene>
    <name evidence="2" type="ORF">PC9H_005964</name>
</gene>
<name>A0A8H7DV59_PLEOS</name>
<reference evidence="2" key="1">
    <citation type="submission" date="2019-07" db="EMBL/GenBank/DDBJ databases">
        <authorList>
            <person name="Palmer J.M."/>
        </authorList>
    </citation>
    <scope>NUCLEOTIDE SEQUENCE</scope>
    <source>
        <strain evidence="2">PC9</strain>
    </source>
</reference>
<dbReference type="GeneID" id="59375782"/>
<proteinExistence type="predicted"/>
<accession>A0A8H7DV59</accession>
<keyword evidence="3" id="KW-1185">Reference proteome</keyword>
<feature type="chain" id="PRO_5034332157" evidence="1">
    <location>
        <begin position="19"/>
        <end position="178"/>
    </location>
</feature>
<comment type="caution">
    <text evidence="2">The sequence shown here is derived from an EMBL/GenBank/DDBJ whole genome shotgun (WGS) entry which is preliminary data.</text>
</comment>
<sequence length="178" mass="18064">MFASQLVLVAALVSSASAALTVLTPNTDTWWVAQSENVFSWSCTDSPSQTFTVLIGNQDIKILTQPQAVIAIQNNADCSKAITQQQANFTAASGYFLQLANPLNQTDVFAQSEPFEVRPLGAAYPATTSAASPNTASGSASGSAASAAATQPGNNGAASLKVSAAALVGMAAGFAFLA</sequence>
<dbReference type="AlphaFoldDB" id="A0A8H7DV59"/>
<dbReference type="VEuPathDB" id="FungiDB:PC9H_005964"/>
<evidence type="ECO:0000313" key="2">
    <source>
        <dbReference type="EMBL" id="KAF7430262.1"/>
    </source>
</evidence>
<protein>
    <submittedName>
        <fullName evidence="2">Uncharacterized protein</fullName>
    </submittedName>
</protein>
<dbReference type="Proteomes" id="UP000623687">
    <property type="component" value="Unassembled WGS sequence"/>
</dbReference>